<gene>
    <name evidence="2" type="ORF">BKP45_15930</name>
</gene>
<keyword evidence="1" id="KW-0812">Transmembrane</keyword>
<dbReference type="OrthoDB" id="2643649at2"/>
<organism evidence="2 3">
    <name type="scientific">Anaerobacillus alkalidiazotrophicus</name>
    <dbReference type="NCBI Taxonomy" id="472963"/>
    <lineage>
        <taxon>Bacteria</taxon>
        <taxon>Bacillati</taxon>
        <taxon>Bacillota</taxon>
        <taxon>Bacilli</taxon>
        <taxon>Bacillales</taxon>
        <taxon>Bacillaceae</taxon>
        <taxon>Anaerobacillus</taxon>
    </lineage>
</organism>
<name>A0A1S2M1R6_9BACI</name>
<comment type="caution">
    <text evidence="2">The sequence shown here is derived from an EMBL/GenBank/DDBJ whole genome shotgun (WGS) entry which is preliminary data.</text>
</comment>
<dbReference type="Proteomes" id="UP000180057">
    <property type="component" value="Unassembled WGS sequence"/>
</dbReference>
<dbReference type="RefSeq" id="WP_071390688.1">
    <property type="nucleotide sequence ID" value="NZ_MLQS01000028.1"/>
</dbReference>
<dbReference type="STRING" id="472963.BKP45_15930"/>
<dbReference type="AlphaFoldDB" id="A0A1S2M1R6"/>
<keyword evidence="1" id="KW-0472">Membrane</keyword>
<evidence type="ECO:0000313" key="2">
    <source>
        <dbReference type="EMBL" id="OIJ18682.1"/>
    </source>
</evidence>
<evidence type="ECO:0000313" key="3">
    <source>
        <dbReference type="Proteomes" id="UP000180057"/>
    </source>
</evidence>
<feature type="transmembrane region" description="Helical" evidence="1">
    <location>
        <begin position="7"/>
        <end position="28"/>
    </location>
</feature>
<keyword evidence="3" id="KW-1185">Reference proteome</keyword>
<accession>A0A1S2M1R6</accession>
<evidence type="ECO:0000256" key="1">
    <source>
        <dbReference type="SAM" id="Phobius"/>
    </source>
</evidence>
<reference evidence="2 3" key="1">
    <citation type="submission" date="2016-10" db="EMBL/GenBank/DDBJ databases">
        <title>Draft genome sequences of four alkaliphilic bacteria belonging to the Anaerobacillus genus.</title>
        <authorList>
            <person name="Bassil N.M."/>
            <person name="Lloyd J.R."/>
        </authorList>
    </citation>
    <scope>NUCLEOTIDE SEQUENCE [LARGE SCALE GENOMIC DNA]</scope>
    <source>
        <strain evidence="2 3">DSM 22531</strain>
    </source>
</reference>
<dbReference type="EMBL" id="MLQS01000028">
    <property type="protein sequence ID" value="OIJ18682.1"/>
    <property type="molecule type" value="Genomic_DNA"/>
</dbReference>
<sequence>MKKAEWVTATIFIVIGLMCLTMVIIISLGHYSTFVFLGILFQICLWFVIPLLILIIMYIAIKTYSK</sequence>
<feature type="transmembrane region" description="Helical" evidence="1">
    <location>
        <begin position="34"/>
        <end position="61"/>
    </location>
</feature>
<keyword evidence="1" id="KW-1133">Transmembrane helix</keyword>
<protein>
    <submittedName>
        <fullName evidence="2">Uncharacterized protein</fullName>
    </submittedName>
</protein>
<proteinExistence type="predicted"/>